<feature type="region of interest" description="Disordered" evidence="1">
    <location>
        <begin position="302"/>
        <end position="416"/>
    </location>
</feature>
<organism evidence="3 4">
    <name type="scientific">Mytilus edulis</name>
    <name type="common">Blue mussel</name>
    <dbReference type="NCBI Taxonomy" id="6550"/>
    <lineage>
        <taxon>Eukaryota</taxon>
        <taxon>Metazoa</taxon>
        <taxon>Spiralia</taxon>
        <taxon>Lophotrochozoa</taxon>
        <taxon>Mollusca</taxon>
        <taxon>Bivalvia</taxon>
        <taxon>Autobranchia</taxon>
        <taxon>Pteriomorphia</taxon>
        <taxon>Mytilida</taxon>
        <taxon>Mytiloidea</taxon>
        <taxon>Mytilidae</taxon>
        <taxon>Mytilinae</taxon>
        <taxon>Mytilus</taxon>
    </lineage>
</organism>
<protein>
    <submittedName>
        <fullName evidence="3">Uncharacterized protein</fullName>
    </submittedName>
</protein>
<dbReference type="EMBL" id="CAJPWZ010003039">
    <property type="protein sequence ID" value="CAG2250136.1"/>
    <property type="molecule type" value="Genomic_DNA"/>
</dbReference>
<evidence type="ECO:0000313" key="3">
    <source>
        <dbReference type="EMBL" id="CAG2250136.1"/>
    </source>
</evidence>
<proteinExistence type="predicted"/>
<feature type="compositionally biased region" description="Low complexity" evidence="1">
    <location>
        <begin position="303"/>
        <end position="339"/>
    </location>
</feature>
<keyword evidence="2" id="KW-0732">Signal</keyword>
<keyword evidence="4" id="KW-1185">Reference proteome</keyword>
<feature type="compositionally biased region" description="Low complexity" evidence="1">
    <location>
        <begin position="355"/>
        <end position="416"/>
    </location>
</feature>
<dbReference type="AlphaFoldDB" id="A0A8S3V5M3"/>
<reference evidence="3" key="1">
    <citation type="submission" date="2021-03" db="EMBL/GenBank/DDBJ databases">
        <authorList>
            <person name="Bekaert M."/>
        </authorList>
    </citation>
    <scope>NUCLEOTIDE SEQUENCE</scope>
</reference>
<name>A0A8S3V5M3_MYTED</name>
<comment type="caution">
    <text evidence="3">The sequence shown here is derived from an EMBL/GenBank/DDBJ whole genome shotgun (WGS) entry which is preliminary data.</text>
</comment>
<feature type="signal peptide" evidence="2">
    <location>
        <begin position="1"/>
        <end position="26"/>
    </location>
</feature>
<feature type="chain" id="PRO_5035886810" evidence="2">
    <location>
        <begin position="27"/>
        <end position="416"/>
    </location>
</feature>
<accession>A0A8S3V5M3</accession>
<gene>
    <name evidence="3" type="ORF">MEDL_61869</name>
</gene>
<evidence type="ECO:0000256" key="1">
    <source>
        <dbReference type="SAM" id="MobiDB-lite"/>
    </source>
</evidence>
<sequence>MEYLMKFIKFSGTILCFCLLFIHSDCTLIDYVDEACYGNGHVDTLQPTCPAGEVIYPKDIYTYCKRIETNCPHISYDGIRNETYCCRYVNETEDCGMRYYGVDQGLEHYRKFTGESIGSLQVAWNDTDRVCNQSIFFPKTHYMRMTYNCIKSSQIVSMCNSSASGDQLFLWNDGYPNSDGGCGLTSGCQCTIQSTGGSGIHIDALDIRFAINESTGLCSQRLYVIDGSDESDIACDDVNLFERRTLYTSLTDTIQLRYDNTYDGSNGNFWILLQATDSSQTLTITCSEVLLTNTEYNCGENFTIISPETEPTTTDTVTTNSEPDSTSMPTTTPSSSTSKSTHHVTEVLTSSLNSDATFPTDATDVTDPTDVTDSTDPTDPTDVTNPTDAFVTKVTSSSSNTSTSSSPGVSEASTEG</sequence>
<dbReference type="Proteomes" id="UP000683360">
    <property type="component" value="Unassembled WGS sequence"/>
</dbReference>
<dbReference type="OrthoDB" id="6145778at2759"/>
<evidence type="ECO:0000256" key="2">
    <source>
        <dbReference type="SAM" id="SignalP"/>
    </source>
</evidence>
<evidence type="ECO:0000313" key="4">
    <source>
        <dbReference type="Proteomes" id="UP000683360"/>
    </source>
</evidence>